<evidence type="ECO:0000256" key="6">
    <source>
        <dbReference type="ARBA" id="ARBA00022989"/>
    </source>
</evidence>
<dbReference type="InterPro" id="IPR002549">
    <property type="entry name" value="AI-2E-like"/>
</dbReference>
<evidence type="ECO:0000256" key="8">
    <source>
        <dbReference type="SAM" id="Phobius"/>
    </source>
</evidence>
<keyword evidence="6 8" id="KW-1133">Transmembrane helix</keyword>
<evidence type="ECO:0000256" key="1">
    <source>
        <dbReference type="ARBA" id="ARBA00004651"/>
    </source>
</evidence>
<evidence type="ECO:0000256" key="5">
    <source>
        <dbReference type="ARBA" id="ARBA00022692"/>
    </source>
</evidence>
<feature type="transmembrane region" description="Helical" evidence="8">
    <location>
        <begin position="327"/>
        <end position="353"/>
    </location>
</feature>
<comment type="subcellular location">
    <subcellularLocation>
        <location evidence="1">Cell membrane</location>
        <topology evidence="1">Multi-pass membrane protein</topology>
    </subcellularLocation>
</comment>
<evidence type="ECO:0000313" key="9">
    <source>
        <dbReference type="EMBL" id="MDP9806159.1"/>
    </source>
</evidence>
<evidence type="ECO:0000256" key="2">
    <source>
        <dbReference type="ARBA" id="ARBA00009773"/>
    </source>
</evidence>
<accession>A0ABT9NFQ5</accession>
<name>A0ABT9NFQ5_9ACTO</name>
<comment type="similarity">
    <text evidence="2">Belongs to the autoinducer-2 exporter (AI-2E) (TC 2.A.86) family.</text>
</comment>
<feature type="transmembrane region" description="Helical" evidence="8">
    <location>
        <begin position="129"/>
        <end position="152"/>
    </location>
</feature>
<comment type="caution">
    <text evidence="9">The sequence shown here is derived from an EMBL/GenBank/DDBJ whole genome shotgun (WGS) entry which is preliminary data.</text>
</comment>
<feature type="transmembrane region" description="Helical" evidence="8">
    <location>
        <begin position="293"/>
        <end position="320"/>
    </location>
</feature>
<proteinExistence type="inferred from homology"/>
<feature type="transmembrane region" description="Helical" evidence="8">
    <location>
        <begin position="76"/>
        <end position="95"/>
    </location>
</feature>
<feature type="transmembrane region" description="Helical" evidence="8">
    <location>
        <begin position="223"/>
        <end position="242"/>
    </location>
</feature>
<evidence type="ECO:0000313" key="10">
    <source>
        <dbReference type="Proteomes" id="UP001243212"/>
    </source>
</evidence>
<protein>
    <submittedName>
        <fullName evidence="9">PurR-regulated permease PerM</fullName>
    </submittedName>
</protein>
<evidence type="ECO:0000256" key="7">
    <source>
        <dbReference type="ARBA" id="ARBA00023136"/>
    </source>
</evidence>
<keyword evidence="5 8" id="KW-0812">Transmembrane</keyword>
<keyword evidence="7 8" id="KW-0472">Membrane</keyword>
<keyword evidence="4" id="KW-1003">Cell membrane</keyword>
<gene>
    <name evidence="9" type="ORF">J2S70_000741</name>
</gene>
<dbReference type="EMBL" id="JAUSQX010000001">
    <property type="protein sequence ID" value="MDP9806159.1"/>
    <property type="molecule type" value="Genomic_DNA"/>
</dbReference>
<evidence type="ECO:0000256" key="4">
    <source>
        <dbReference type="ARBA" id="ARBA00022475"/>
    </source>
</evidence>
<feature type="transmembrane region" description="Helical" evidence="8">
    <location>
        <begin position="373"/>
        <end position="406"/>
    </location>
</feature>
<dbReference type="PANTHER" id="PTHR21716:SF53">
    <property type="entry name" value="PERMEASE PERM-RELATED"/>
    <property type="match status" value="1"/>
</dbReference>
<dbReference type="RefSeq" id="WP_307682395.1">
    <property type="nucleotide sequence ID" value="NZ_JAUSQX010000001.1"/>
</dbReference>
<dbReference type="PANTHER" id="PTHR21716">
    <property type="entry name" value="TRANSMEMBRANE PROTEIN"/>
    <property type="match status" value="1"/>
</dbReference>
<dbReference type="Pfam" id="PF01594">
    <property type="entry name" value="AI-2E_transport"/>
    <property type="match status" value="1"/>
</dbReference>
<reference evidence="9 10" key="1">
    <citation type="submission" date="2023-07" db="EMBL/GenBank/DDBJ databases">
        <title>Sequencing the genomes of 1000 actinobacteria strains.</title>
        <authorList>
            <person name="Klenk H.-P."/>
        </authorList>
    </citation>
    <scope>NUCLEOTIDE SEQUENCE [LARGE SCALE GENOMIC DNA]</scope>
    <source>
        <strain evidence="9 10">DSM 17163</strain>
    </source>
</reference>
<keyword evidence="3" id="KW-0813">Transport</keyword>
<sequence>MGLLDRFKRSTTREVDVNSDKDAETRQLPPSQRITHTHLSTIAKNKSQGTWGGMVAPPNSPVYALGIPHWLAKYGLGAWMLVGIALVVIGITTALSTVSEVFLGVFLAFVLTSVLHPMVDWLDRYMSRYLATAIAMIVGFLVFGGLVTYVIYSVANEWHGLAKQFEEGVEEILTFITDGPLPVDITREEISNAIDNAVSAGTEWVQSNAGTVASTVASNAGQFAMIMTILALALFVTATLLAQGPSMWLWVINLLPGRNRERVNLGAYAGWTAFSGYARGTVIISMINGVSAFIFLTIVGVPLAAPLAVLVLIGTFIPLIGAPAAMIVAMIVALASGGVLDFVIVGLGIALIGQLEGNLWQPLIMGQQVSLHPAVVAVGVAAGGFAGGLIGAVITIPIMAIVWSIYRTLNEPEPPLAEIPHVSKERVLPEDDD</sequence>
<organism evidence="9 10">
    <name type="scientific">Trueperella bonasi</name>
    <dbReference type="NCBI Taxonomy" id="312286"/>
    <lineage>
        <taxon>Bacteria</taxon>
        <taxon>Bacillati</taxon>
        <taxon>Actinomycetota</taxon>
        <taxon>Actinomycetes</taxon>
        <taxon>Actinomycetales</taxon>
        <taxon>Actinomycetaceae</taxon>
        <taxon>Trueperella</taxon>
    </lineage>
</organism>
<feature type="transmembrane region" description="Helical" evidence="8">
    <location>
        <begin position="101"/>
        <end position="122"/>
    </location>
</feature>
<dbReference type="Proteomes" id="UP001243212">
    <property type="component" value="Unassembled WGS sequence"/>
</dbReference>
<keyword evidence="10" id="KW-1185">Reference proteome</keyword>
<evidence type="ECO:0000256" key="3">
    <source>
        <dbReference type="ARBA" id="ARBA00022448"/>
    </source>
</evidence>